<gene>
    <name evidence="2" type="ORF">FBY41_0441</name>
</gene>
<dbReference type="Proteomes" id="UP000316747">
    <property type="component" value="Unassembled WGS sequence"/>
</dbReference>
<comment type="caution">
    <text evidence="2">The sequence shown here is derived from an EMBL/GenBank/DDBJ whole genome shotgun (WGS) entry which is preliminary data.</text>
</comment>
<evidence type="ECO:0000313" key="3">
    <source>
        <dbReference type="Proteomes" id="UP000316747"/>
    </source>
</evidence>
<dbReference type="InterPro" id="IPR046576">
    <property type="entry name" value="DUF6636"/>
</dbReference>
<proteinExistence type="predicted"/>
<evidence type="ECO:0000313" key="2">
    <source>
        <dbReference type="EMBL" id="TQM64081.1"/>
    </source>
</evidence>
<keyword evidence="3" id="KW-1185">Reference proteome</keyword>
<accession>A0A543I0L0</accession>
<reference evidence="2 3" key="1">
    <citation type="submission" date="2019-06" db="EMBL/GenBank/DDBJ databases">
        <title>Genome sequencing of plant associated microbes to promote plant fitness in Sorghum bicolor and Oryza sativa.</title>
        <authorList>
            <person name="Coleman-Derr D."/>
        </authorList>
    </citation>
    <scope>NUCLEOTIDE SEQUENCE [LARGE SCALE GENOMIC DNA]</scope>
    <source>
        <strain evidence="2 3">KV-663</strain>
    </source>
</reference>
<sequence>MTDMPTPRRTVTVTVDAPVATAGTSPTSVPTVSATPTTPATTTAVPTSLAVGKQRGAPHSYDEAKQRIDRATSADVGSVFQSPSGNITCSTAGGQGVVVTCDVSKGRSDAPASAPCPPGGPSDIGRIELTAAGARPVCNSDTIRQGAAATLAYGVRTGPSLGSVACLSEEFGMTCVDDASRHGFFLARDTFVTF</sequence>
<name>A0A543I0L0_9MICO</name>
<organism evidence="2 3">
    <name type="scientific">Humibacillus xanthopallidus</name>
    <dbReference type="NCBI Taxonomy" id="412689"/>
    <lineage>
        <taxon>Bacteria</taxon>
        <taxon>Bacillati</taxon>
        <taxon>Actinomycetota</taxon>
        <taxon>Actinomycetes</taxon>
        <taxon>Micrococcales</taxon>
        <taxon>Intrasporangiaceae</taxon>
        <taxon>Humibacillus</taxon>
    </lineage>
</organism>
<evidence type="ECO:0000256" key="1">
    <source>
        <dbReference type="SAM" id="MobiDB-lite"/>
    </source>
</evidence>
<feature type="region of interest" description="Disordered" evidence="1">
    <location>
        <begin position="1"/>
        <end position="45"/>
    </location>
</feature>
<protein>
    <submittedName>
        <fullName evidence="2">Uncharacterized protein</fullName>
    </submittedName>
</protein>
<dbReference type="Pfam" id="PF20341">
    <property type="entry name" value="DUF6636"/>
    <property type="match status" value="1"/>
</dbReference>
<dbReference type="EMBL" id="VFPM01000001">
    <property type="protein sequence ID" value="TQM64081.1"/>
    <property type="molecule type" value="Genomic_DNA"/>
</dbReference>
<dbReference type="AlphaFoldDB" id="A0A543I0L0"/>